<evidence type="ECO:0000256" key="12">
    <source>
        <dbReference type="ARBA" id="ARBA00023203"/>
    </source>
</evidence>
<evidence type="ECO:0000256" key="16">
    <source>
        <dbReference type="ARBA" id="ARBA00063927"/>
    </source>
</evidence>
<dbReference type="PANTHER" id="PTHR11202">
    <property type="entry name" value="SPROUTY-RELATED, EVH1 DOMAIN-CONTAINING PROTEIN FAMILY MEMBER"/>
    <property type="match status" value="1"/>
</dbReference>
<dbReference type="PROSITE" id="PS50229">
    <property type="entry name" value="WH1"/>
    <property type="match status" value="1"/>
</dbReference>
<evidence type="ECO:0000259" key="22">
    <source>
        <dbReference type="PROSITE" id="PS51082"/>
    </source>
</evidence>
<dbReference type="InterPro" id="IPR033927">
    <property type="entry name" value="WASPfam_EVH1"/>
</dbReference>
<keyword evidence="12" id="KW-0009">Actin-binding</keyword>
<evidence type="ECO:0000259" key="21">
    <source>
        <dbReference type="PROSITE" id="PS50229"/>
    </source>
</evidence>
<feature type="domain" description="WH2" evidence="22">
    <location>
        <begin position="416"/>
        <end position="433"/>
    </location>
</feature>
<dbReference type="Proteomes" id="UP000829720">
    <property type="component" value="Unassembled WGS sequence"/>
</dbReference>
<evidence type="ECO:0000256" key="1">
    <source>
        <dbReference type="ARBA" id="ARBA00004123"/>
    </source>
</evidence>
<dbReference type="Gene3D" id="3.90.810.10">
    <property type="entry name" value="CRIB domain"/>
    <property type="match status" value="2"/>
</dbReference>
<name>A0A8T3CXP3_9TELE</name>
<feature type="compositionally biased region" description="Basic residues" evidence="19">
    <location>
        <begin position="187"/>
        <end position="198"/>
    </location>
</feature>
<sequence length="516" mass="55438">MSGHPSQRRVANVGSILLTPQENECLFTHLGRKCISLCAAVVQVYGADRNSTWAKRCCGVACLVKDNPQRSYFIRVFDIKEGKTIFEQELYSNFTISCSRSYFISFAGDTCQVGLNFASEEEAKRFRSATGELIGRRQRKTEKRREPANGPALPMATVDIKNPEINNMRFHNSAPVNNMVQSSFSKDKRKTKGKKKKLTKADIGTPSNFQHIGHVGWDPNTGFDLNNLDPELKNLFDMCGISEAQLKDKETSKVIYDFIEKKGGVEAVKNELRRQAPPPPPSRGGPPPPPPPHTSGPPPPPPPARGRGAPPPPPPSRAPTSAPPPPPPSRPVAGNPPPPPPPIRGHLPPPPPPSHASIAPQAPPPPPPPPSSSPAGMGSGAPPPPPPPPPPPGPPLPGPPPPPELDGGETQPVPMSKSALLEQIRGGANLKKVEQNNRPVSSTGRDALLDQIRQGIQLKNVADSSESAPPTPAPSAGIVGALMEVMQKRSKAIHSSDEDEDDDEDEDFEDEDEWDD</sequence>
<keyword evidence="24" id="KW-1185">Reference proteome</keyword>
<evidence type="ECO:0000256" key="3">
    <source>
        <dbReference type="ARBA" id="ARBA00022481"/>
    </source>
</evidence>
<comment type="caution">
    <text evidence="23">The sequence shown here is derived from an EMBL/GenBank/DDBJ whole genome shotgun (WGS) entry which is preliminary data.</text>
</comment>
<evidence type="ECO:0000256" key="15">
    <source>
        <dbReference type="ARBA" id="ARBA00023306"/>
    </source>
</evidence>
<dbReference type="Gene3D" id="2.30.29.30">
    <property type="entry name" value="Pleckstrin-homology domain (PH domain)/Phosphotyrosine-binding domain (PTB)"/>
    <property type="match status" value="1"/>
</dbReference>
<dbReference type="SUPFAM" id="SSF50729">
    <property type="entry name" value="PH domain-like"/>
    <property type="match status" value="1"/>
</dbReference>
<dbReference type="OrthoDB" id="8963340at2759"/>
<evidence type="ECO:0000256" key="8">
    <source>
        <dbReference type="ARBA" id="ARBA00022776"/>
    </source>
</evidence>
<dbReference type="Pfam" id="PF00786">
    <property type="entry name" value="PBD"/>
    <property type="match status" value="1"/>
</dbReference>
<keyword evidence="11" id="KW-0804">Transcription</keyword>
<evidence type="ECO:0000256" key="7">
    <source>
        <dbReference type="ARBA" id="ARBA00022737"/>
    </source>
</evidence>
<feature type="compositionally biased region" description="Acidic residues" evidence="19">
    <location>
        <begin position="497"/>
        <end position="516"/>
    </location>
</feature>
<keyword evidence="10" id="KW-0805">Transcription regulation</keyword>
<dbReference type="InterPro" id="IPR000697">
    <property type="entry name" value="WH1/EVH1_dom"/>
</dbReference>
<dbReference type="Pfam" id="PF00568">
    <property type="entry name" value="WH1"/>
    <property type="match status" value="1"/>
</dbReference>
<dbReference type="PANTHER" id="PTHR11202:SF36">
    <property type="entry name" value="ACTIN NUCLEATION-PROMOTING FACTOR WASL"/>
    <property type="match status" value="1"/>
</dbReference>
<evidence type="ECO:0000313" key="24">
    <source>
        <dbReference type="Proteomes" id="UP000829720"/>
    </source>
</evidence>
<dbReference type="FunFam" id="2.30.29.30:FF:000130">
    <property type="entry name" value="neural Wiskott-Aldrich syndrome protein"/>
    <property type="match status" value="1"/>
</dbReference>
<dbReference type="AlphaFoldDB" id="A0A8T3CXP3"/>
<dbReference type="CDD" id="cd22074">
    <property type="entry name" value="WH2_N-WASP_r1"/>
    <property type="match status" value="1"/>
</dbReference>
<evidence type="ECO:0000259" key="20">
    <source>
        <dbReference type="PROSITE" id="PS50108"/>
    </source>
</evidence>
<feature type="compositionally biased region" description="Pro residues" evidence="19">
    <location>
        <begin position="276"/>
        <end position="354"/>
    </location>
</feature>
<dbReference type="SMART" id="SM00246">
    <property type="entry name" value="WH2"/>
    <property type="match status" value="2"/>
</dbReference>
<organism evidence="23 24">
    <name type="scientific">Albula goreensis</name>
    <dbReference type="NCBI Taxonomy" id="1534307"/>
    <lineage>
        <taxon>Eukaryota</taxon>
        <taxon>Metazoa</taxon>
        <taxon>Chordata</taxon>
        <taxon>Craniata</taxon>
        <taxon>Vertebrata</taxon>
        <taxon>Euteleostomi</taxon>
        <taxon>Actinopterygii</taxon>
        <taxon>Neopterygii</taxon>
        <taxon>Teleostei</taxon>
        <taxon>Albuliformes</taxon>
        <taxon>Albulidae</taxon>
        <taxon>Albula</taxon>
    </lineage>
</organism>
<dbReference type="InterPro" id="IPR000095">
    <property type="entry name" value="CRIB_dom"/>
</dbReference>
<evidence type="ECO:0000256" key="4">
    <source>
        <dbReference type="ARBA" id="ARBA00022490"/>
    </source>
</evidence>
<feature type="region of interest" description="Disordered" evidence="19">
    <location>
        <begin position="273"/>
        <end position="516"/>
    </location>
</feature>
<dbReference type="GO" id="GO:0007015">
    <property type="term" value="P:actin filament organization"/>
    <property type="evidence" value="ECO:0007669"/>
    <property type="project" value="InterPro"/>
</dbReference>
<comment type="subunit">
    <text evidence="16">Binds actin and the Arp2/3 complex. Interacts with CDC42. Interacts with FCHSD1. Interacts with FCHSD2. Binds to SH3 domains of GRB2. Interacts with the C-terminal SH3 domain of DNMBP. Interacts with SNX9. Interacts with the WW domains of PRPF40A/FBP11. Interacts with PTK2/FAK1. Interacts with PACSIN1, PACSIN2 and PACSIN3. Interacts with NOSTRIN. Binds to TNK2. Interacts with SNX33. Interacts with NONO (via second RRM domain); the interaction is direct. Component of a multiprotein complex with NONO and SFPQ; associates with the complex via direct interaction with NONO.</text>
</comment>
<evidence type="ECO:0000256" key="5">
    <source>
        <dbReference type="ARBA" id="ARBA00022553"/>
    </source>
</evidence>
<keyword evidence="13" id="KW-0206">Cytoskeleton</keyword>
<dbReference type="CDD" id="cd00132">
    <property type="entry name" value="CRIB"/>
    <property type="match status" value="1"/>
</dbReference>
<proteinExistence type="predicted"/>
<dbReference type="CDD" id="cd22075">
    <property type="entry name" value="WH2_hN-WASP_r2_like"/>
    <property type="match status" value="1"/>
</dbReference>
<comment type="subcellular location">
    <subcellularLocation>
        <location evidence="2">Cytoplasm</location>
        <location evidence="2">Cytoskeleton</location>
    </subcellularLocation>
    <subcellularLocation>
        <location evidence="1">Nucleus</location>
    </subcellularLocation>
</comment>
<keyword evidence="14" id="KW-0539">Nucleus</keyword>
<keyword evidence="3" id="KW-0488">Methylation</keyword>
<protein>
    <recommendedName>
        <fullName evidence="17">Actin nucleation-promoting factor WASL</fullName>
    </recommendedName>
    <alternativeName>
        <fullName evidence="18">Neural Wiskott-Aldrich syndrome protein</fullName>
    </alternativeName>
</protein>
<dbReference type="GO" id="GO:0051301">
    <property type="term" value="P:cell division"/>
    <property type="evidence" value="ECO:0007669"/>
    <property type="project" value="UniProtKB-KW"/>
</dbReference>
<dbReference type="SMART" id="SM00285">
    <property type="entry name" value="PBD"/>
    <property type="match status" value="1"/>
</dbReference>
<dbReference type="SUPFAM" id="SSF47912">
    <property type="entry name" value="Wiscott-Aldrich syndrome protein, WASP, C-terminal domain"/>
    <property type="match status" value="2"/>
</dbReference>
<dbReference type="InterPro" id="IPR036936">
    <property type="entry name" value="CRIB_dom_sf"/>
</dbReference>
<evidence type="ECO:0000256" key="18">
    <source>
        <dbReference type="ARBA" id="ARBA00078801"/>
    </source>
</evidence>
<reference evidence="23" key="1">
    <citation type="submission" date="2021-01" db="EMBL/GenBank/DDBJ databases">
        <authorList>
            <person name="Zahm M."/>
            <person name="Roques C."/>
            <person name="Cabau C."/>
            <person name="Klopp C."/>
            <person name="Donnadieu C."/>
            <person name="Jouanno E."/>
            <person name="Lampietro C."/>
            <person name="Louis A."/>
            <person name="Herpin A."/>
            <person name="Echchiki A."/>
            <person name="Berthelot C."/>
            <person name="Parey E."/>
            <person name="Roest-Crollius H."/>
            <person name="Braasch I."/>
            <person name="Postlethwait J."/>
            <person name="Bobe J."/>
            <person name="Montfort J."/>
            <person name="Bouchez O."/>
            <person name="Begum T."/>
            <person name="Mejri S."/>
            <person name="Adams A."/>
            <person name="Chen W.-J."/>
            <person name="Guiguen Y."/>
        </authorList>
    </citation>
    <scope>NUCLEOTIDE SEQUENCE</scope>
    <source>
        <tissue evidence="23">Blood</tissue>
    </source>
</reference>
<keyword evidence="15" id="KW-0131">Cell cycle</keyword>
<keyword evidence="8" id="KW-0498">Mitosis</keyword>
<evidence type="ECO:0000313" key="23">
    <source>
        <dbReference type="EMBL" id="KAI1888432.1"/>
    </source>
</evidence>
<dbReference type="GO" id="GO:0005856">
    <property type="term" value="C:cytoskeleton"/>
    <property type="evidence" value="ECO:0007669"/>
    <property type="project" value="UniProtKB-SubCell"/>
</dbReference>
<dbReference type="PROSITE" id="PS50108">
    <property type="entry name" value="CRIB"/>
    <property type="match status" value="1"/>
</dbReference>
<evidence type="ECO:0000256" key="9">
    <source>
        <dbReference type="ARBA" id="ARBA00022990"/>
    </source>
</evidence>
<evidence type="ECO:0000256" key="17">
    <source>
        <dbReference type="ARBA" id="ARBA00068596"/>
    </source>
</evidence>
<dbReference type="FunFam" id="3.90.810.10:FF:000003">
    <property type="entry name" value="Neural Wiskott-Aldrich syndrome protein-like"/>
    <property type="match status" value="1"/>
</dbReference>
<feature type="domain" description="WH1" evidence="21">
    <location>
        <begin position="30"/>
        <end position="137"/>
    </location>
</feature>
<gene>
    <name evidence="23" type="ORF">AGOR_G00185080</name>
</gene>
<dbReference type="FunFam" id="3.90.810.10:FF:000006">
    <property type="entry name" value="Neural Wiskott-Aldrich syndrome protein"/>
    <property type="match status" value="1"/>
</dbReference>
<feature type="compositionally biased region" description="Pro residues" evidence="19">
    <location>
        <begin position="381"/>
        <end position="404"/>
    </location>
</feature>
<evidence type="ECO:0000256" key="19">
    <source>
        <dbReference type="SAM" id="MobiDB-lite"/>
    </source>
</evidence>
<feature type="region of interest" description="Disordered" evidence="19">
    <location>
        <begin position="183"/>
        <end position="205"/>
    </location>
</feature>
<keyword evidence="7" id="KW-0677">Repeat</keyword>
<evidence type="ECO:0000256" key="13">
    <source>
        <dbReference type="ARBA" id="ARBA00023212"/>
    </source>
</evidence>
<dbReference type="InterPro" id="IPR003124">
    <property type="entry name" value="WH2_dom"/>
</dbReference>
<feature type="domain" description="CRIB" evidence="20">
    <location>
        <begin position="203"/>
        <end position="216"/>
    </location>
</feature>
<feature type="compositionally biased region" description="Pro residues" evidence="19">
    <location>
        <begin position="361"/>
        <end position="372"/>
    </location>
</feature>
<dbReference type="PROSITE" id="PS51082">
    <property type="entry name" value="WH2"/>
    <property type="match status" value="2"/>
</dbReference>
<accession>A0A8T3CXP3</accession>
<dbReference type="GO" id="GO:0005634">
    <property type="term" value="C:nucleus"/>
    <property type="evidence" value="ECO:0007669"/>
    <property type="project" value="UniProtKB-SubCell"/>
</dbReference>
<evidence type="ECO:0000256" key="14">
    <source>
        <dbReference type="ARBA" id="ARBA00023242"/>
    </source>
</evidence>
<feature type="domain" description="WH2" evidence="22">
    <location>
        <begin position="444"/>
        <end position="461"/>
    </location>
</feature>
<dbReference type="InterPro" id="IPR011993">
    <property type="entry name" value="PH-like_dom_sf"/>
</dbReference>
<evidence type="ECO:0000256" key="11">
    <source>
        <dbReference type="ARBA" id="ARBA00023163"/>
    </source>
</evidence>
<evidence type="ECO:0000256" key="2">
    <source>
        <dbReference type="ARBA" id="ARBA00004245"/>
    </source>
</evidence>
<dbReference type="SMART" id="SM00461">
    <property type="entry name" value="WH1"/>
    <property type="match status" value="1"/>
</dbReference>
<dbReference type="GO" id="GO:0003779">
    <property type="term" value="F:actin binding"/>
    <property type="evidence" value="ECO:0007669"/>
    <property type="project" value="UniProtKB-KW"/>
</dbReference>
<evidence type="ECO:0000256" key="6">
    <source>
        <dbReference type="ARBA" id="ARBA00022618"/>
    </source>
</evidence>
<dbReference type="Pfam" id="PF02205">
    <property type="entry name" value="WH2"/>
    <property type="match status" value="2"/>
</dbReference>
<dbReference type="EMBL" id="JAERUA010000017">
    <property type="protein sequence ID" value="KAI1888432.1"/>
    <property type="molecule type" value="Genomic_DNA"/>
</dbReference>
<feature type="region of interest" description="Disordered" evidence="19">
    <location>
        <begin position="133"/>
        <end position="155"/>
    </location>
</feature>
<evidence type="ECO:0000256" key="10">
    <source>
        <dbReference type="ARBA" id="ARBA00023015"/>
    </source>
</evidence>
<keyword evidence="4" id="KW-0963">Cytoplasm</keyword>
<dbReference type="CDD" id="cd01205">
    <property type="entry name" value="EVH1_WASP-like"/>
    <property type="match status" value="1"/>
</dbReference>
<keyword evidence="5" id="KW-0597">Phosphoprotein</keyword>
<keyword evidence="6" id="KW-0132">Cell division</keyword>
<dbReference type="InterPro" id="IPR011026">
    <property type="entry name" value="WAS_C"/>
</dbReference>
<keyword evidence="9" id="KW-0007">Acetylation</keyword>